<dbReference type="GO" id="GO:0030170">
    <property type="term" value="F:pyridoxal phosphate binding"/>
    <property type="evidence" value="ECO:0007669"/>
    <property type="project" value="InterPro"/>
</dbReference>
<protein>
    <submittedName>
        <fullName evidence="4">8-amino-7-oxononanoate synthase</fullName>
        <ecNumber evidence="4">2.3.1.47</ecNumber>
    </submittedName>
</protein>
<dbReference type="InterPro" id="IPR050087">
    <property type="entry name" value="AON_synthase_class-II"/>
</dbReference>
<dbReference type="AlphaFoldDB" id="A0A1J5TGI2"/>
<evidence type="ECO:0000256" key="2">
    <source>
        <dbReference type="ARBA" id="ARBA00022679"/>
    </source>
</evidence>
<comment type="cofactor">
    <cofactor evidence="1">
        <name>pyridoxal 5'-phosphate</name>
        <dbReference type="ChEBI" id="CHEBI:597326"/>
    </cofactor>
</comment>
<dbReference type="PANTHER" id="PTHR13693">
    <property type="entry name" value="CLASS II AMINOTRANSFERASE/8-AMINO-7-OXONONANOATE SYNTHASE"/>
    <property type="match status" value="1"/>
</dbReference>
<dbReference type="EC" id="2.3.1.47" evidence="4"/>
<reference evidence="4" key="1">
    <citation type="submission" date="2016-10" db="EMBL/GenBank/DDBJ databases">
        <title>Sequence of Gallionella enrichment culture.</title>
        <authorList>
            <person name="Poehlein A."/>
            <person name="Muehling M."/>
            <person name="Daniel R."/>
        </authorList>
    </citation>
    <scope>NUCLEOTIDE SEQUENCE</scope>
</reference>
<dbReference type="Pfam" id="PF00155">
    <property type="entry name" value="Aminotran_1_2"/>
    <property type="match status" value="1"/>
</dbReference>
<evidence type="ECO:0000259" key="3">
    <source>
        <dbReference type="Pfam" id="PF00155"/>
    </source>
</evidence>
<accession>A0A1J5TGI2</accession>
<comment type="caution">
    <text evidence="4">The sequence shown here is derived from an EMBL/GenBank/DDBJ whole genome shotgun (WGS) entry which is preliminary data.</text>
</comment>
<dbReference type="InterPro" id="IPR015422">
    <property type="entry name" value="PyrdxlP-dep_Trfase_small"/>
</dbReference>
<dbReference type="SUPFAM" id="SSF53383">
    <property type="entry name" value="PLP-dependent transferases"/>
    <property type="match status" value="1"/>
</dbReference>
<sequence length="344" mass="38573">MFHLNFTPGRTAFVDNKELLFFSGYAYLGMNHEPEFLQHLQKGIELYGAVFPSSRISNTQLNLYSETEKLLSDLTQTADTVLLQTGFTAGKAAVASIAADSVLFHSPFCHPAIRIKNNSILSFTDWANETVDTINKNIYSTPPVILSDALNQLTAELYDFSFLNSIEQNIICIIDDSHGMGLLGTNGEGISSRLPRKENIEYIITYSLSKAMNIQAGAVSCSNKSTADKIRKSSWYAATTPPSPVMLYAFNHSQKIYQQQRATLNKNKKFLQDLLSKRNYIHFHPEIPVFIFPEEYDEDFFAKQNIIISSFAYPDPSGKKINRAVINALHTDDDLQKLADAMNA</sequence>
<organism evidence="4">
    <name type="scientific">mine drainage metagenome</name>
    <dbReference type="NCBI Taxonomy" id="410659"/>
    <lineage>
        <taxon>unclassified sequences</taxon>
        <taxon>metagenomes</taxon>
        <taxon>ecological metagenomes</taxon>
    </lineage>
</organism>
<name>A0A1J5TGI2_9ZZZZ</name>
<dbReference type="EMBL" id="MLJW01000016">
    <property type="protein sequence ID" value="OIR12812.1"/>
    <property type="molecule type" value="Genomic_DNA"/>
</dbReference>
<keyword evidence="4" id="KW-0012">Acyltransferase</keyword>
<dbReference type="InterPro" id="IPR015421">
    <property type="entry name" value="PyrdxlP-dep_Trfase_major"/>
</dbReference>
<dbReference type="Gene3D" id="3.90.1150.10">
    <property type="entry name" value="Aspartate Aminotransferase, domain 1"/>
    <property type="match status" value="1"/>
</dbReference>
<dbReference type="GO" id="GO:0008710">
    <property type="term" value="F:8-amino-7-oxononanoate synthase activity"/>
    <property type="evidence" value="ECO:0007669"/>
    <property type="project" value="UniProtKB-EC"/>
</dbReference>
<feature type="domain" description="Aminotransferase class I/classII large" evidence="3">
    <location>
        <begin position="67"/>
        <end position="341"/>
    </location>
</feature>
<dbReference type="InterPro" id="IPR004839">
    <property type="entry name" value="Aminotransferase_I/II_large"/>
</dbReference>
<evidence type="ECO:0000313" key="4">
    <source>
        <dbReference type="EMBL" id="OIR12812.1"/>
    </source>
</evidence>
<dbReference type="InterPro" id="IPR015424">
    <property type="entry name" value="PyrdxlP-dep_Trfase"/>
</dbReference>
<dbReference type="Gene3D" id="3.40.640.10">
    <property type="entry name" value="Type I PLP-dependent aspartate aminotransferase-like (Major domain)"/>
    <property type="match status" value="1"/>
</dbReference>
<gene>
    <name evidence="4" type="primary">bioF_4</name>
    <name evidence="4" type="ORF">GALL_58790</name>
</gene>
<evidence type="ECO:0000256" key="1">
    <source>
        <dbReference type="ARBA" id="ARBA00001933"/>
    </source>
</evidence>
<proteinExistence type="predicted"/>
<keyword evidence="2 4" id="KW-0808">Transferase</keyword>